<dbReference type="GO" id="GO:0043633">
    <property type="term" value="P:polyadenylation-dependent RNA catabolic process"/>
    <property type="evidence" value="ECO:0007669"/>
    <property type="project" value="InterPro"/>
</dbReference>
<dbReference type="InterPro" id="IPR025866">
    <property type="entry name" value="PolyA_pol_arg_C_dom"/>
</dbReference>
<dbReference type="EMBL" id="UOFT01000033">
    <property type="protein sequence ID" value="VAW93282.1"/>
    <property type="molecule type" value="Genomic_DNA"/>
</dbReference>
<organism evidence="10">
    <name type="scientific">hydrothermal vent metagenome</name>
    <dbReference type="NCBI Taxonomy" id="652676"/>
    <lineage>
        <taxon>unclassified sequences</taxon>
        <taxon>metagenomes</taxon>
        <taxon>ecological metagenomes</taxon>
    </lineage>
</organism>
<dbReference type="GO" id="GO:0003723">
    <property type="term" value="F:RNA binding"/>
    <property type="evidence" value="ECO:0007669"/>
    <property type="project" value="UniProtKB-KW"/>
</dbReference>
<dbReference type="InterPro" id="IPR032828">
    <property type="entry name" value="PolyA_RNA-bd"/>
</dbReference>
<dbReference type="Gene3D" id="3.30.460.10">
    <property type="entry name" value="Beta Polymerase, domain 2"/>
    <property type="match status" value="1"/>
</dbReference>
<dbReference type="PANTHER" id="PTHR43051:SF1">
    <property type="entry name" value="POLYNUCLEOTIDE ADENYLYLTRANSFERASE FAMILY PROTEIN"/>
    <property type="match status" value="1"/>
</dbReference>
<dbReference type="InterPro" id="IPR052191">
    <property type="entry name" value="tRNA_ntf/polyA_polymerase_I"/>
</dbReference>
<evidence type="ECO:0000256" key="2">
    <source>
        <dbReference type="ARBA" id="ARBA00022679"/>
    </source>
</evidence>
<feature type="domain" description="Polymerase A arginine-rich C-terminal" evidence="8">
    <location>
        <begin position="283"/>
        <end position="409"/>
    </location>
</feature>
<keyword evidence="6" id="KW-0804">Transcription</keyword>
<dbReference type="AlphaFoldDB" id="A0A3B1A0L2"/>
<protein>
    <submittedName>
        <fullName evidence="10">Poly(A) polymerase</fullName>
        <ecNumber evidence="10">2.7.7.19</ecNumber>
    </submittedName>
</protein>
<keyword evidence="1" id="KW-0507">mRNA processing</keyword>
<keyword evidence="3" id="KW-0547">Nucleotide-binding</keyword>
<evidence type="ECO:0000256" key="1">
    <source>
        <dbReference type="ARBA" id="ARBA00022664"/>
    </source>
</evidence>
<dbReference type="Gene3D" id="1.10.3090.10">
    <property type="entry name" value="cca-adding enzyme, domain 2"/>
    <property type="match status" value="1"/>
</dbReference>
<dbReference type="InterPro" id="IPR010206">
    <property type="entry name" value="PolA_pol_I"/>
</dbReference>
<dbReference type="GO" id="GO:1990817">
    <property type="term" value="F:poly(A) RNA polymerase activity"/>
    <property type="evidence" value="ECO:0007669"/>
    <property type="project" value="UniProtKB-EC"/>
</dbReference>
<keyword evidence="4" id="KW-0067">ATP-binding</keyword>
<dbReference type="CDD" id="cd05398">
    <property type="entry name" value="NT_ClassII-CCAase"/>
    <property type="match status" value="1"/>
</dbReference>
<dbReference type="SUPFAM" id="SSF81301">
    <property type="entry name" value="Nucleotidyltransferase"/>
    <property type="match status" value="1"/>
</dbReference>
<dbReference type="InterPro" id="IPR002646">
    <property type="entry name" value="PolA_pol_head_dom"/>
</dbReference>
<evidence type="ECO:0000259" key="8">
    <source>
        <dbReference type="Pfam" id="PF12626"/>
    </source>
</evidence>
<evidence type="ECO:0000256" key="5">
    <source>
        <dbReference type="ARBA" id="ARBA00022884"/>
    </source>
</evidence>
<sequence>MYTLKDADYEGYLVGGCVRDLLLGHHPKDFDVATNATPEQVKALFRNSRIIGRRFQIVHVRFGREIIEVTTFRGPHDGESTQHVSDEGMLLRDNVYGTLEQDAWRRDFTINALYYTVKDFSIVDYTHGMADLQSKTIRMIGDPEVRFKEDPVRMLRAIRFAGKLNFKIQHDDEVSIKKALDENIHLLEAVSSARLFDEVLKLFMSGYAKAVYELLIKEDVYQRLFPFAQDVDSDFYIEFVKQGLVNTDIRIQQQKPVTPAFLFAVLLWPAVEMLTKQLQSQDIPLIQAVNIAGQEMIEKANACITIPKRFRYMMRDIWTLQVRLPNRAGRRAYKLLEQKRFRAGYDFLLLRSQVSQVASNGSDVTHSTAAELAELANWWTQFQTESEAGRKTMLNALPHPRPKSRKKKTKHA</sequence>
<name>A0A3B1A0L2_9ZZZZ</name>
<dbReference type="PANTHER" id="PTHR43051">
    <property type="entry name" value="POLYNUCLEOTIDE ADENYLYLTRANSFERASE FAMILY PROTEIN"/>
    <property type="match status" value="1"/>
</dbReference>
<dbReference type="SUPFAM" id="SSF81891">
    <property type="entry name" value="Poly A polymerase C-terminal region-like"/>
    <property type="match status" value="1"/>
</dbReference>
<evidence type="ECO:0000256" key="6">
    <source>
        <dbReference type="ARBA" id="ARBA00023163"/>
    </source>
</evidence>
<proteinExistence type="inferred from homology"/>
<dbReference type="HAMAP" id="MF_00957">
    <property type="entry name" value="PolyA_pol"/>
    <property type="match status" value="1"/>
</dbReference>
<dbReference type="InterPro" id="IPR043519">
    <property type="entry name" value="NT_sf"/>
</dbReference>
<dbReference type="Pfam" id="PF12626">
    <property type="entry name" value="PolyA_pol_arg_C"/>
    <property type="match status" value="1"/>
</dbReference>
<feature type="domain" description="Poly A polymerase head" evidence="7">
    <location>
        <begin position="12"/>
        <end position="138"/>
    </location>
</feature>
<evidence type="ECO:0000313" key="10">
    <source>
        <dbReference type="EMBL" id="VAW93282.1"/>
    </source>
</evidence>
<dbReference type="EC" id="2.7.7.19" evidence="10"/>
<evidence type="ECO:0000256" key="4">
    <source>
        <dbReference type="ARBA" id="ARBA00022840"/>
    </source>
</evidence>
<dbReference type="GO" id="GO:0006397">
    <property type="term" value="P:mRNA processing"/>
    <property type="evidence" value="ECO:0007669"/>
    <property type="project" value="UniProtKB-KW"/>
</dbReference>
<evidence type="ECO:0000256" key="3">
    <source>
        <dbReference type="ARBA" id="ARBA00022741"/>
    </source>
</evidence>
<keyword evidence="5" id="KW-0694">RNA-binding</keyword>
<dbReference type="Pfam" id="PF12627">
    <property type="entry name" value="PolyA_pol_RNAbd"/>
    <property type="match status" value="1"/>
</dbReference>
<keyword evidence="2 10" id="KW-0808">Transferase</keyword>
<accession>A0A3B1A0L2</accession>
<dbReference type="Pfam" id="PF01743">
    <property type="entry name" value="PolyA_pol"/>
    <property type="match status" value="1"/>
</dbReference>
<feature type="domain" description="tRNA nucleotidyltransferase/poly(A) polymerase RNA and SrmB- binding" evidence="9">
    <location>
        <begin position="176"/>
        <end position="228"/>
    </location>
</feature>
<reference evidence="10" key="1">
    <citation type="submission" date="2018-06" db="EMBL/GenBank/DDBJ databases">
        <authorList>
            <person name="Zhirakovskaya E."/>
        </authorList>
    </citation>
    <scope>NUCLEOTIDE SEQUENCE</scope>
</reference>
<evidence type="ECO:0000259" key="9">
    <source>
        <dbReference type="Pfam" id="PF12627"/>
    </source>
</evidence>
<dbReference type="GO" id="GO:0005524">
    <property type="term" value="F:ATP binding"/>
    <property type="evidence" value="ECO:0007669"/>
    <property type="project" value="UniProtKB-KW"/>
</dbReference>
<gene>
    <name evidence="10" type="ORF">MNBD_GAMMA23-2000</name>
</gene>
<evidence type="ECO:0000259" key="7">
    <source>
        <dbReference type="Pfam" id="PF01743"/>
    </source>
</evidence>
<keyword evidence="10" id="KW-0548">Nucleotidyltransferase</keyword>
<dbReference type="NCBIfam" id="TIGR01942">
    <property type="entry name" value="pcnB"/>
    <property type="match status" value="1"/>
</dbReference>